<feature type="domain" description="HAT C-terminal dimerisation" evidence="2">
    <location>
        <begin position="183"/>
        <end position="263"/>
    </location>
</feature>
<reference evidence="3 4" key="1">
    <citation type="submission" date="2019-01" db="EMBL/GenBank/DDBJ databases">
        <title>Sequencing of cultivated peanut Arachis hypogaea provides insights into genome evolution and oil improvement.</title>
        <authorList>
            <person name="Chen X."/>
        </authorList>
    </citation>
    <scope>NUCLEOTIDE SEQUENCE [LARGE SCALE GENOMIC DNA]</scope>
    <source>
        <strain evidence="4">cv. Fuhuasheng</strain>
        <tissue evidence="3">Leaves</tissue>
    </source>
</reference>
<protein>
    <recommendedName>
        <fullName evidence="2">HAT C-terminal dimerisation domain-containing protein</fullName>
    </recommendedName>
</protein>
<feature type="region of interest" description="Disordered" evidence="1">
    <location>
        <begin position="1"/>
        <end position="67"/>
    </location>
</feature>
<proteinExistence type="predicted"/>
<dbReference type="Proteomes" id="UP000289738">
    <property type="component" value="Chromosome A03"/>
</dbReference>
<dbReference type="SUPFAM" id="SSF53098">
    <property type="entry name" value="Ribonuclease H-like"/>
    <property type="match status" value="1"/>
</dbReference>
<evidence type="ECO:0000313" key="4">
    <source>
        <dbReference type="Proteomes" id="UP000289738"/>
    </source>
</evidence>
<dbReference type="InterPro" id="IPR008906">
    <property type="entry name" value="HATC_C_dom"/>
</dbReference>
<dbReference type="InterPro" id="IPR012337">
    <property type="entry name" value="RNaseH-like_sf"/>
</dbReference>
<dbReference type="Pfam" id="PF05699">
    <property type="entry name" value="Dimer_Tnp_hAT"/>
    <property type="match status" value="1"/>
</dbReference>
<dbReference type="PANTHER" id="PTHR23272">
    <property type="entry name" value="BED FINGER-RELATED"/>
    <property type="match status" value="1"/>
</dbReference>
<keyword evidence="4" id="KW-1185">Reference proteome</keyword>
<dbReference type="EMBL" id="SDMP01000003">
    <property type="protein sequence ID" value="RYR65830.1"/>
    <property type="molecule type" value="Genomic_DNA"/>
</dbReference>
<gene>
    <name evidence="3" type="ORF">Ahy_A03g011751</name>
</gene>
<dbReference type="STRING" id="3818.A0A445DRN2"/>
<dbReference type="PANTHER" id="PTHR23272:SF193">
    <property type="entry name" value="OS07G0624100 PROTEIN"/>
    <property type="match status" value="1"/>
</dbReference>
<dbReference type="GO" id="GO:0046983">
    <property type="term" value="F:protein dimerization activity"/>
    <property type="evidence" value="ECO:0007669"/>
    <property type="project" value="InterPro"/>
</dbReference>
<evidence type="ECO:0000256" key="1">
    <source>
        <dbReference type="SAM" id="MobiDB-lite"/>
    </source>
</evidence>
<evidence type="ECO:0000259" key="2">
    <source>
        <dbReference type="Pfam" id="PF05699"/>
    </source>
</evidence>
<comment type="caution">
    <text evidence="3">The sequence shown here is derived from an EMBL/GenBank/DDBJ whole genome shotgun (WGS) entry which is preliminary data.</text>
</comment>
<dbReference type="AlphaFoldDB" id="A0A445DRN2"/>
<name>A0A445DRN2_ARAHY</name>
<sequence>MPRASFSSSVPQPSAIEAHSHTPSPHSGTPHAPLRLWQSPLPTAQADPVTLTPSSLPTAHSKSRSTQHAVADSSLSHLFTNLRVSPQSPPKIFVRCCPASRRRCSALLFLLPLLCSLLRSSFQVFYSEVVDDKGRDDGGDSSSIVLDDNFKISTGAKGVSENRVNMWKKQKREKANVDSKSDVERYLAEDTVEDENFNILTWWKVNASKYRILSLIARDILGIPVSTVASKSCFSTGGRVLDVFRSSLSPLMAEALICTQSWLCPSKQDVGDQEFD</sequence>
<accession>A0A445DRN2</accession>
<feature type="compositionally biased region" description="Polar residues" evidence="1">
    <location>
        <begin position="51"/>
        <end position="67"/>
    </location>
</feature>
<evidence type="ECO:0000313" key="3">
    <source>
        <dbReference type="EMBL" id="RYR65830.1"/>
    </source>
</evidence>
<feature type="compositionally biased region" description="Polar residues" evidence="1">
    <location>
        <begin position="1"/>
        <end position="12"/>
    </location>
</feature>
<organism evidence="3 4">
    <name type="scientific">Arachis hypogaea</name>
    <name type="common">Peanut</name>
    <dbReference type="NCBI Taxonomy" id="3818"/>
    <lineage>
        <taxon>Eukaryota</taxon>
        <taxon>Viridiplantae</taxon>
        <taxon>Streptophyta</taxon>
        <taxon>Embryophyta</taxon>
        <taxon>Tracheophyta</taxon>
        <taxon>Spermatophyta</taxon>
        <taxon>Magnoliopsida</taxon>
        <taxon>eudicotyledons</taxon>
        <taxon>Gunneridae</taxon>
        <taxon>Pentapetalae</taxon>
        <taxon>rosids</taxon>
        <taxon>fabids</taxon>
        <taxon>Fabales</taxon>
        <taxon>Fabaceae</taxon>
        <taxon>Papilionoideae</taxon>
        <taxon>50 kb inversion clade</taxon>
        <taxon>dalbergioids sensu lato</taxon>
        <taxon>Dalbergieae</taxon>
        <taxon>Pterocarpus clade</taxon>
        <taxon>Arachis</taxon>
    </lineage>
</organism>